<keyword evidence="8" id="KW-0249">Electron transport</keyword>
<dbReference type="PANTHER" id="PTHR15082:SF2">
    <property type="entry name" value="NADH DEHYDROGENASE [UBIQUINONE] 1 BETA SUBCOMPLEX SUBUNIT 3"/>
    <property type="match status" value="1"/>
</dbReference>
<evidence type="ECO:0000256" key="9">
    <source>
        <dbReference type="ARBA" id="ARBA00022989"/>
    </source>
</evidence>
<evidence type="ECO:0000256" key="10">
    <source>
        <dbReference type="ARBA" id="ARBA00023128"/>
    </source>
</evidence>
<gene>
    <name evidence="13" type="ORF">FWILDA_LOCUS11734</name>
</gene>
<dbReference type="InterPro" id="IPR012576">
    <property type="entry name" value="NDUFB3"/>
</dbReference>
<dbReference type="OrthoDB" id="521512at2759"/>
<keyword evidence="7" id="KW-0999">Mitochondrion inner membrane</keyword>
<evidence type="ECO:0000313" key="14">
    <source>
        <dbReference type="Proteomes" id="UP001153678"/>
    </source>
</evidence>
<keyword evidence="11 12" id="KW-0472">Membrane</keyword>
<evidence type="ECO:0000313" key="13">
    <source>
        <dbReference type="EMBL" id="CAI2184755.1"/>
    </source>
</evidence>
<evidence type="ECO:0000256" key="11">
    <source>
        <dbReference type="ARBA" id="ARBA00023136"/>
    </source>
</evidence>
<protein>
    <submittedName>
        <fullName evidence="13">14741_t:CDS:1</fullName>
    </submittedName>
</protein>
<evidence type="ECO:0000256" key="12">
    <source>
        <dbReference type="SAM" id="Phobius"/>
    </source>
</evidence>
<evidence type="ECO:0000256" key="7">
    <source>
        <dbReference type="ARBA" id="ARBA00022792"/>
    </source>
</evidence>
<keyword evidence="10" id="KW-0496">Mitochondrion</keyword>
<dbReference type="GO" id="GO:0022900">
    <property type="term" value="P:electron transport chain"/>
    <property type="evidence" value="ECO:0007669"/>
    <property type="project" value="InterPro"/>
</dbReference>
<dbReference type="GO" id="GO:0032981">
    <property type="term" value="P:mitochondrial respiratory chain complex I assembly"/>
    <property type="evidence" value="ECO:0007669"/>
    <property type="project" value="TreeGrafter"/>
</dbReference>
<dbReference type="PANTHER" id="PTHR15082">
    <property type="entry name" value="NADH-UBIQUINONE OXIDOREDUCTASE B12 SUBUNIT"/>
    <property type="match status" value="1"/>
</dbReference>
<evidence type="ECO:0000256" key="4">
    <source>
        <dbReference type="ARBA" id="ARBA00022448"/>
    </source>
</evidence>
<comment type="function">
    <text evidence="1">Accessory subunit of the mitochondrial membrane respiratory chain NADH dehydrogenase (Complex I), that is believed not to be involved in catalysis. Complex I functions in the transfer of electrons from NADH to the respiratory chain. The immediate electron acceptor for the enzyme is believed to be ubiquinone.</text>
</comment>
<keyword evidence="4" id="KW-0813">Transport</keyword>
<reference evidence="13" key="1">
    <citation type="submission" date="2022-08" db="EMBL/GenBank/DDBJ databases">
        <authorList>
            <person name="Kallberg Y."/>
            <person name="Tangrot J."/>
            <person name="Rosling A."/>
        </authorList>
    </citation>
    <scope>NUCLEOTIDE SEQUENCE</scope>
    <source>
        <strain evidence="13">Wild A</strain>
    </source>
</reference>
<evidence type="ECO:0000256" key="1">
    <source>
        <dbReference type="ARBA" id="ARBA00003195"/>
    </source>
</evidence>
<dbReference type="EMBL" id="CAMKVN010003446">
    <property type="protein sequence ID" value="CAI2184755.1"/>
    <property type="molecule type" value="Genomic_DNA"/>
</dbReference>
<evidence type="ECO:0000256" key="3">
    <source>
        <dbReference type="ARBA" id="ARBA00005667"/>
    </source>
</evidence>
<comment type="similarity">
    <text evidence="3">Belongs to the complex I NDUFB3 subunit family.</text>
</comment>
<dbReference type="Pfam" id="PF08122">
    <property type="entry name" value="NDUF_B12"/>
    <property type="match status" value="1"/>
</dbReference>
<keyword evidence="14" id="KW-1185">Reference proteome</keyword>
<feature type="transmembrane region" description="Helical" evidence="12">
    <location>
        <begin position="35"/>
        <end position="53"/>
    </location>
</feature>
<organism evidence="13 14">
    <name type="scientific">Funneliformis geosporum</name>
    <dbReference type="NCBI Taxonomy" id="1117311"/>
    <lineage>
        <taxon>Eukaryota</taxon>
        <taxon>Fungi</taxon>
        <taxon>Fungi incertae sedis</taxon>
        <taxon>Mucoromycota</taxon>
        <taxon>Glomeromycotina</taxon>
        <taxon>Glomeromycetes</taxon>
        <taxon>Glomerales</taxon>
        <taxon>Glomeraceae</taxon>
        <taxon>Funneliformis</taxon>
    </lineage>
</organism>
<dbReference type="GO" id="GO:0005743">
    <property type="term" value="C:mitochondrial inner membrane"/>
    <property type="evidence" value="ECO:0007669"/>
    <property type="project" value="UniProtKB-SubCell"/>
</dbReference>
<dbReference type="AlphaFoldDB" id="A0A9W4WTG6"/>
<evidence type="ECO:0000256" key="6">
    <source>
        <dbReference type="ARBA" id="ARBA00022692"/>
    </source>
</evidence>
<evidence type="ECO:0000256" key="5">
    <source>
        <dbReference type="ARBA" id="ARBA00022660"/>
    </source>
</evidence>
<dbReference type="Proteomes" id="UP001153678">
    <property type="component" value="Unassembled WGS sequence"/>
</dbReference>
<evidence type="ECO:0000256" key="2">
    <source>
        <dbReference type="ARBA" id="ARBA00004298"/>
    </source>
</evidence>
<name>A0A9W4WTG6_9GLOM</name>
<evidence type="ECO:0000256" key="8">
    <source>
        <dbReference type="ARBA" id="ARBA00022982"/>
    </source>
</evidence>
<comment type="caution">
    <text evidence="13">The sequence shown here is derived from an EMBL/GenBank/DDBJ whole genome shotgun (WGS) entry which is preliminary data.</text>
</comment>
<keyword evidence="6 12" id="KW-0812">Transmembrane</keyword>
<keyword evidence="5" id="KW-0679">Respiratory chain</keyword>
<sequence length="71" mass="8296">MSIQKLRDPWAKREAWRNTPQLSIRNSLRHTWPGLPWGVGAFIIYLGADAVISRMNNQIQSDRELSRSQYL</sequence>
<accession>A0A9W4WTG6</accession>
<proteinExistence type="inferred from homology"/>
<comment type="subcellular location">
    <subcellularLocation>
        <location evidence="2">Mitochondrion inner membrane</location>
        <topology evidence="2">Single-pass membrane protein</topology>
        <orientation evidence="2">Matrix side</orientation>
    </subcellularLocation>
</comment>
<keyword evidence="9 12" id="KW-1133">Transmembrane helix</keyword>